<dbReference type="PANTHER" id="PTHR12841:SF6">
    <property type="entry name" value="PROTEIN UNC-50 HOMOLOG"/>
    <property type="match status" value="1"/>
</dbReference>
<keyword evidence="3 6" id="KW-0812">Transmembrane</keyword>
<protein>
    <recommendedName>
        <fullName evidence="9">UNC-50 family protein</fullName>
    </recommendedName>
</protein>
<keyword evidence="8" id="KW-1185">Reference proteome</keyword>
<dbReference type="OrthoDB" id="10027013at2759"/>
<evidence type="ECO:0000256" key="1">
    <source>
        <dbReference type="ARBA" id="ARBA00004141"/>
    </source>
</evidence>
<dbReference type="AlphaFoldDB" id="A0A0L0G280"/>
<name>A0A0L0G280_9EUKA</name>
<comment type="similarity">
    <text evidence="2">Belongs to the unc-50 family.</text>
</comment>
<evidence type="ECO:0000256" key="4">
    <source>
        <dbReference type="ARBA" id="ARBA00022989"/>
    </source>
</evidence>
<feature type="transmembrane region" description="Helical" evidence="6">
    <location>
        <begin position="73"/>
        <end position="95"/>
    </location>
</feature>
<dbReference type="EMBL" id="KQ241878">
    <property type="protein sequence ID" value="KNC82944.1"/>
    <property type="molecule type" value="Genomic_DNA"/>
</dbReference>
<feature type="transmembrane region" description="Helical" evidence="6">
    <location>
        <begin position="180"/>
        <end position="202"/>
    </location>
</feature>
<dbReference type="GO" id="GO:0000139">
    <property type="term" value="C:Golgi membrane"/>
    <property type="evidence" value="ECO:0007669"/>
    <property type="project" value="TreeGrafter"/>
</dbReference>
<evidence type="ECO:0000256" key="5">
    <source>
        <dbReference type="ARBA" id="ARBA00023136"/>
    </source>
</evidence>
<evidence type="ECO:0000313" key="8">
    <source>
        <dbReference type="Proteomes" id="UP000054560"/>
    </source>
</evidence>
<dbReference type="Proteomes" id="UP000054560">
    <property type="component" value="Unassembled WGS sequence"/>
</dbReference>
<reference evidence="7 8" key="1">
    <citation type="submission" date="2011-02" db="EMBL/GenBank/DDBJ databases">
        <title>The Genome Sequence of Sphaeroforma arctica JP610.</title>
        <authorList>
            <consortium name="The Broad Institute Genome Sequencing Platform"/>
            <person name="Russ C."/>
            <person name="Cuomo C."/>
            <person name="Young S.K."/>
            <person name="Zeng Q."/>
            <person name="Gargeya S."/>
            <person name="Alvarado L."/>
            <person name="Berlin A."/>
            <person name="Chapman S.B."/>
            <person name="Chen Z."/>
            <person name="Freedman E."/>
            <person name="Gellesch M."/>
            <person name="Goldberg J."/>
            <person name="Griggs A."/>
            <person name="Gujja S."/>
            <person name="Heilman E."/>
            <person name="Heiman D."/>
            <person name="Howarth C."/>
            <person name="Mehta T."/>
            <person name="Neiman D."/>
            <person name="Pearson M."/>
            <person name="Roberts A."/>
            <person name="Saif S."/>
            <person name="Shea T."/>
            <person name="Shenoy N."/>
            <person name="Sisk P."/>
            <person name="Stolte C."/>
            <person name="Sykes S."/>
            <person name="White J."/>
            <person name="Yandava C."/>
            <person name="Burger G."/>
            <person name="Gray M.W."/>
            <person name="Holland P.W.H."/>
            <person name="King N."/>
            <person name="Lang F.B.F."/>
            <person name="Roger A.J."/>
            <person name="Ruiz-Trillo I."/>
            <person name="Haas B."/>
            <person name="Nusbaum C."/>
            <person name="Birren B."/>
        </authorList>
    </citation>
    <scope>NUCLEOTIDE SEQUENCE [LARGE SCALE GENOMIC DNA]</scope>
    <source>
        <strain evidence="7 8">JP610</strain>
    </source>
</reference>
<feature type="transmembrane region" description="Helical" evidence="6">
    <location>
        <begin position="101"/>
        <end position="124"/>
    </location>
</feature>
<dbReference type="InterPro" id="IPR007881">
    <property type="entry name" value="UNC-50"/>
</dbReference>
<dbReference type="RefSeq" id="XP_014156846.1">
    <property type="nucleotide sequence ID" value="XM_014301371.1"/>
</dbReference>
<keyword evidence="4 6" id="KW-1133">Transmembrane helix</keyword>
<evidence type="ECO:0000256" key="2">
    <source>
        <dbReference type="ARBA" id="ARBA00006293"/>
    </source>
</evidence>
<proteinExistence type="inferred from homology"/>
<gene>
    <name evidence="7" type="ORF">SARC_04791</name>
</gene>
<dbReference type="Pfam" id="PF05216">
    <property type="entry name" value="UNC-50"/>
    <property type="match status" value="1"/>
</dbReference>
<organism evidence="7 8">
    <name type="scientific">Sphaeroforma arctica JP610</name>
    <dbReference type="NCBI Taxonomy" id="667725"/>
    <lineage>
        <taxon>Eukaryota</taxon>
        <taxon>Ichthyosporea</taxon>
        <taxon>Ichthyophonida</taxon>
        <taxon>Sphaeroforma</taxon>
    </lineage>
</organism>
<keyword evidence="5 6" id="KW-0472">Membrane</keyword>
<evidence type="ECO:0000313" key="7">
    <source>
        <dbReference type="EMBL" id="KNC82944.1"/>
    </source>
</evidence>
<dbReference type="STRING" id="667725.A0A0L0G280"/>
<feature type="transmembrane region" description="Helical" evidence="6">
    <location>
        <begin position="156"/>
        <end position="174"/>
    </location>
</feature>
<evidence type="ECO:0008006" key="9">
    <source>
        <dbReference type="Google" id="ProtNLM"/>
    </source>
</evidence>
<sequence length="253" mass="29218">MLPNNMSANRQGNMSGRPSRRHKFIRRLLLFRQMDFELAMWEMLNLCIAPSKVYRNITYHKQTKNQWARDDPAFLVLLAGCLCITSVGFSVYFWFPWWKLLSFALWVILFDCVVIGCIISTAGWHLSNKYLRLETPHTTDEKVEWGYCFDIHCNSFFPLVLILHVLQLVLMPLLNKQTFISVFLADTLYLCAVSSYIYITFLGYSTLPFLGNTVALLFPAVAMLGTYIMCILLQINLTTTVLYMYGIESTGPQ</sequence>
<evidence type="ECO:0000256" key="6">
    <source>
        <dbReference type="SAM" id="Phobius"/>
    </source>
</evidence>
<dbReference type="GeneID" id="25905295"/>
<accession>A0A0L0G280</accession>
<dbReference type="PANTHER" id="PTHR12841">
    <property type="entry name" value="PROTEIN UNC-50 HOMOLOG"/>
    <property type="match status" value="1"/>
</dbReference>
<feature type="transmembrane region" description="Helical" evidence="6">
    <location>
        <begin position="214"/>
        <end position="235"/>
    </location>
</feature>
<evidence type="ECO:0000256" key="3">
    <source>
        <dbReference type="ARBA" id="ARBA00022692"/>
    </source>
</evidence>
<comment type="subcellular location">
    <subcellularLocation>
        <location evidence="1">Membrane</location>
        <topology evidence="1">Multi-pass membrane protein</topology>
    </subcellularLocation>
</comment>
<dbReference type="eggNOG" id="KOG3012">
    <property type="taxonomic scope" value="Eukaryota"/>
</dbReference>